<feature type="compositionally biased region" description="Polar residues" evidence="1">
    <location>
        <begin position="74"/>
        <end position="90"/>
    </location>
</feature>
<evidence type="ECO:0000313" key="3">
    <source>
        <dbReference type="Proteomes" id="UP000016933"/>
    </source>
</evidence>
<sequence length="363" mass="40725">MLNSRPFRARKASAVSTDQLHDLSIGPKGSKQSHDMRITAVPSHRPHLTGEASDDFRPFLPRHDSLSPQKDQHSPTSSVLHYHDSSQQPQVPDYIKDYKSRNDWLKDEAAEPIGKSKQRFHNEKVVDVLCSFPKLATLWNQSTVRTIQDQHPDFKGNGLGNTIQPIHMIDPADDTKLCDKLKDYCLVSTCCKKREEKWVRFSTTGIDEQQAIHTTSHVFCVEHDRALVSGVGSCFDQHINNRMPDQRDEDKDILAALCKKIEALATPVHESGDEGISPGRAPWAPEPIQWQSPITLTSFVPARNIVMSEKGAVMNLDEPRGSSHSICDDLLDTIVPYVFRLPAGRFAQHGHLDIYPTHLGAPI</sequence>
<reference evidence="2 3" key="2">
    <citation type="journal article" date="2012" name="PLoS Pathog.">
        <title>Diverse lifestyles and strategies of plant pathogenesis encoded in the genomes of eighteen Dothideomycetes fungi.</title>
        <authorList>
            <person name="Ohm R.A."/>
            <person name="Feau N."/>
            <person name="Henrissat B."/>
            <person name="Schoch C.L."/>
            <person name="Horwitz B.A."/>
            <person name="Barry K.W."/>
            <person name="Condon B.J."/>
            <person name="Copeland A.C."/>
            <person name="Dhillon B."/>
            <person name="Glaser F."/>
            <person name="Hesse C.N."/>
            <person name="Kosti I."/>
            <person name="LaButti K."/>
            <person name="Lindquist E.A."/>
            <person name="Lucas S."/>
            <person name="Salamov A.A."/>
            <person name="Bradshaw R.E."/>
            <person name="Ciuffetti L."/>
            <person name="Hamelin R.C."/>
            <person name="Kema G.H.J."/>
            <person name="Lawrence C."/>
            <person name="Scott J.A."/>
            <person name="Spatafora J.W."/>
            <person name="Turgeon B.G."/>
            <person name="de Wit P.J.G.M."/>
            <person name="Zhong S."/>
            <person name="Goodwin S.B."/>
            <person name="Grigoriev I.V."/>
        </authorList>
    </citation>
    <scope>NUCLEOTIDE SEQUENCE [LARGE SCALE GENOMIC DNA]</scope>
    <source>
        <strain evidence="3">NZE10 / CBS 128990</strain>
    </source>
</reference>
<name>N1PS67_DOTSN</name>
<dbReference type="HOGENOM" id="CLU_762962_0_0_1"/>
<reference evidence="3" key="1">
    <citation type="journal article" date="2012" name="PLoS Genet.">
        <title>The genomes of the fungal plant pathogens Cladosporium fulvum and Dothistroma septosporum reveal adaptation to different hosts and lifestyles but also signatures of common ancestry.</title>
        <authorList>
            <person name="de Wit P.J.G.M."/>
            <person name="van der Burgt A."/>
            <person name="Oekmen B."/>
            <person name="Stergiopoulos I."/>
            <person name="Abd-Elsalam K.A."/>
            <person name="Aerts A.L."/>
            <person name="Bahkali A.H."/>
            <person name="Beenen H.G."/>
            <person name="Chettri P."/>
            <person name="Cox M.P."/>
            <person name="Datema E."/>
            <person name="de Vries R.P."/>
            <person name="Dhillon B."/>
            <person name="Ganley A.R."/>
            <person name="Griffiths S.A."/>
            <person name="Guo Y."/>
            <person name="Hamelin R.C."/>
            <person name="Henrissat B."/>
            <person name="Kabir M.S."/>
            <person name="Jashni M.K."/>
            <person name="Kema G."/>
            <person name="Klaubauf S."/>
            <person name="Lapidus A."/>
            <person name="Levasseur A."/>
            <person name="Lindquist E."/>
            <person name="Mehrabi R."/>
            <person name="Ohm R.A."/>
            <person name="Owen T.J."/>
            <person name="Salamov A."/>
            <person name="Schwelm A."/>
            <person name="Schijlen E."/>
            <person name="Sun H."/>
            <person name="van den Burg H.A."/>
            <person name="van Ham R.C.H.J."/>
            <person name="Zhang S."/>
            <person name="Goodwin S.B."/>
            <person name="Grigoriev I.V."/>
            <person name="Collemare J."/>
            <person name="Bradshaw R.E."/>
        </authorList>
    </citation>
    <scope>NUCLEOTIDE SEQUENCE [LARGE SCALE GENOMIC DNA]</scope>
    <source>
        <strain evidence="3">NZE10 / CBS 128990</strain>
    </source>
</reference>
<proteinExistence type="predicted"/>
<feature type="region of interest" description="Disordered" evidence="1">
    <location>
        <begin position="1"/>
        <end position="91"/>
    </location>
</feature>
<gene>
    <name evidence="2" type="ORF">DOTSEDRAFT_23271</name>
</gene>
<keyword evidence="3" id="KW-1185">Reference proteome</keyword>
<evidence type="ECO:0000313" key="2">
    <source>
        <dbReference type="EMBL" id="EME45205.1"/>
    </source>
</evidence>
<dbReference type="AlphaFoldDB" id="N1PS67"/>
<feature type="compositionally biased region" description="Basic and acidic residues" evidence="1">
    <location>
        <begin position="54"/>
        <end position="73"/>
    </location>
</feature>
<protein>
    <submittedName>
        <fullName evidence="2">Uncharacterized protein</fullName>
    </submittedName>
</protein>
<evidence type="ECO:0000256" key="1">
    <source>
        <dbReference type="SAM" id="MobiDB-lite"/>
    </source>
</evidence>
<organism evidence="2 3">
    <name type="scientific">Dothistroma septosporum (strain NZE10 / CBS 128990)</name>
    <name type="common">Red band needle blight fungus</name>
    <name type="synonym">Mycosphaerella pini</name>
    <dbReference type="NCBI Taxonomy" id="675120"/>
    <lineage>
        <taxon>Eukaryota</taxon>
        <taxon>Fungi</taxon>
        <taxon>Dikarya</taxon>
        <taxon>Ascomycota</taxon>
        <taxon>Pezizomycotina</taxon>
        <taxon>Dothideomycetes</taxon>
        <taxon>Dothideomycetidae</taxon>
        <taxon>Mycosphaerellales</taxon>
        <taxon>Mycosphaerellaceae</taxon>
        <taxon>Dothistroma</taxon>
    </lineage>
</organism>
<dbReference type="EMBL" id="KB446538">
    <property type="protein sequence ID" value="EME45205.1"/>
    <property type="molecule type" value="Genomic_DNA"/>
</dbReference>
<accession>N1PS67</accession>
<dbReference type="Proteomes" id="UP000016933">
    <property type="component" value="Unassembled WGS sequence"/>
</dbReference>